<organism evidence="2 3">
    <name type="scientific">Rotaria magnacalcarata</name>
    <dbReference type="NCBI Taxonomy" id="392030"/>
    <lineage>
        <taxon>Eukaryota</taxon>
        <taxon>Metazoa</taxon>
        <taxon>Spiralia</taxon>
        <taxon>Gnathifera</taxon>
        <taxon>Rotifera</taxon>
        <taxon>Eurotatoria</taxon>
        <taxon>Bdelloidea</taxon>
        <taxon>Philodinida</taxon>
        <taxon>Philodinidae</taxon>
        <taxon>Rotaria</taxon>
    </lineage>
</organism>
<name>A0A8S3B327_9BILA</name>
<protein>
    <submittedName>
        <fullName evidence="2">Uncharacterized protein</fullName>
    </submittedName>
</protein>
<evidence type="ECO:0000313" key="3">
    <source>
        <dbReference type="Proteomes" id="UP000681967"/>
    </source>
</evidence>
<evidence type="ECO:0000313" key="1">
    <source>
        <dbReference type="EMBL" id="CAF4575884.1"/>
    </source>
</evidence>
<dbReference type="Proteomes" id="UP000681720">
    <property type="component" value="Unassembled WGS sequence"/>
</dbReference>
<dbReference type="AlphaFoldDB" id="A0A8S3B327"/>
<gene>
    <name evidence="2" type="ORF">BYL167_LOCUS46964</name>
    <name evidence="1" type="ORF">GIL414_LOCUS37879</name>
</gene>
<reference evidence="2" key="1">
    <citation type="submission" date="2021-02" db="EMBL/GenBank/DDBJ databases">
        <authorList>
            <person name="Nowell W R."/>
        </authorList>
    </citation>
    <scope>NUCLEOTIDE SEQUENCE</scope>
</reference>
<accession>A0A8S3B327</accession>
<proteinExistence type="predicted"/>
<sequence>LSAEFTLTFKGLNDFLSDLRSGKEDQPTIEKNNLPNRDTAIAYIFQCLHSNTYSNAIKYLRSA</sequence>
<feature type="non-terminal residue" evidence="2">
    <location>
        <position position="63"/>
    </location>
</feature>
<dbReference type="EMBL" id="CAJOBH010133917">
    <property type="protein sequence ID" value="CAF4772336.1"/>
    <property type="molecule type" value="Genomic_DNA"/>
</dbReference>
<comment type="caution">
    <text evidence="2">The sequence shown here is derived from an EMBL/GenBank/DDBJ whole genome shotgun (WGS) entry which is preliminary data.</text>
</comment>
<feature type="non-terminal residue" evidence="2">
    <location>
        <position position="1"/>
    </location>
</feature>
<evidence type="ECO:0000313" key="2">
    <source>
        <dbReference type="EMBL" id="CAF4772336.1"/>
    </source>
</evidence>
<dbReference type="Proteomes" id="UP000681967">
    <property type="component" value="Unassembled WGS sequence"/>
</dbReference>
<dbReference type="EMBL" id="CAJOBJ010098523">
    <property type="protein sequence ID" value="CAF4575884.1"/>
    <property type="molecule type" value="Genomic_DNA"/>
</dbReference>